<dbReference type="SMART" id="SM00091">
    <property type="entry name" value="PAS"/>
    <property type="match status" value="5"/>
</dbReference>
<dbReference type="InterPro" id="IPR000700">
    <property type="entry name" value="PAS-assoc_C"/>
</dbReference>
<gene>
    <name evidence="9" type="ORF">ACFSNB_17430</name>
</gene>
<evidence type="ECO:0000313" key="10">
    <source>
        <dbReference type="Proteomes" id="UP001597296"/>
    </source>
</evidence>
<evidence type="ECO:0000256" key="1">
    <source>
        <dbReference type="ARBA" id="ARBA00006402"/>
    </source>
</evidence>
<dbReference type="InterPro" id="IPR000014">
    <property type="entry name" value="PAS"/>
</dbReference>
<dbReference type="SUPFAM" id="SSF55781">
    <property type="entry name" value="GAF domain-like"/>
    <property type="match status" value="2"/>
</dbReference>
<dbReference type="NCBIfam" id="TIGR00229">
    <property type="entry name" value="sensory_box"/>
    <property type="match status" value="3"/>
</dbReference>
<dbReference type="Pfam" id="PF00360">
    <property type="entry name" value="PHY"/>
    <property type="match status" value="1"/>
</dbReference>
<dbReference type="Proteomes" id="UP001597296">
    <property type="component" value="Unassembled WGS sequence"/>
</dbReference>
<dbReference type="Pfam" id="PF01590">
    <property type="entry name" value="GAF"/>
    <property type="match status" value="1"/>
</dbReference>
<evidence type="ECO:0000259" key="7">
    <source>
        <dbReference type="PROSITE" id="PS50112"/>
    </source>
</evidence>
<dbReference type="PRINTS" id="PR01033">
    <property type="entry name" value="PHYTOCHROME"/>
</dbReference>
<evidence type="ECO:0000259" key="8">
    <source>
        <dbReference type="PROSITE" id="PS50113"/>
    </source>
</evidence>
<dbReference type="InterPro" id="IPR052155">
    <property type="entry name" value="Biofilm_reg_signaling"/>
</dbReference>
<feature type="domain" description="PAC" evidence="8">
    <location>
        <begin position="962"/>
        <end position="1014"/>
    </location>
</feature>
<protein>
    <submittedName>
        <fullName evidence="9">PAS domain S-box protein</fullName>
    </submittedName>
</protein>
<dbReference type="InterPro" id="IPR016132">
    <property type="entry name" value="Phyto_chromo_attachment"/>
</dbReference>
<dbReference type="Pfam" id="PF08446">
    <property type="entry name" value="PAS_2"/>
    <property type="match status" value="1"/>
</dbReference>
<keyword evidence="3" id="KW-0716">Sensory transduction</keyword>
<evidence type="ECO:0000256" key="2">
    <source>
        <dbReference type="ARBA" id="ARBA00022543"/>
    </source>
</evidence>
<evidence type="ECO:0000313" key="9">
    <source>
        <dbReference type="EMBL" id="MFD2235585.1"/>
    </source>
</evidence>
<evidence type="ECO:0000256" key="3">
    <source>
        <dbReference type="ARBA" id="ARBA00022606"/>
    </source>
</evidence>
<dbReference type="InterPro" id="IPR011712">
    <property type="entry name" value="Sig_transdc_His_kin_sub3_dim/P"/>
</dbReference>
<proteinExistence type="inferred from homology"/>
<dbReference type="InterPro" id="IPR036890">
    <property type="entry name" value="HATPase_C_sf"/>
</dbReference>
<dbReference type="Gene3D" id="3.30.450.40">
    <property type="match status" value="1"/>
</dbReference>
<evidence type="ECO:0000256" key="4">
    <source>
        <dbReference type="ARBA" id="ARBA00022991"/>
    </source>
</evidence>
<keyword evidence="4" id="KW-0157">Chromophore</keyword>
<keyword evidence="2" id="KW-0600">Photoreceptor protein</keyword>
<dbReference type="CDD" id="cd16917">
    <property type="entry name" value="HATPase_UhpB-NarQ-NarX-like"/>
    <property type="match status" value="1"/>
</dbReference>
<comment type="caution">
    <text evidence="9">The sequence shown here is derived from an EMBL/GenBank/DDBJ whole genome shotgun (WGS) entry which is preliminary data.</text>
</comment>
<dbReference type="Gene3D" id="3.30.565.10">
    <property type="entry name" value="Histidine kinase-like ATPase, C-terminal domain"/>
    <property type="match status" value="1"/>
</dbReference>
<comment type="similarity">
    <text evidence="1">In the N-terminal section; belongs to the phytochrome family.</text>
</comment>
<dbReference type="SUPFAM" id="SSF55874">
    <property type="entry name" value="ATPase domain of HSP90 chaperone/DNA topoisomerase II/histidine kinase"/>
    <property type="match status" value="1"/>
</dbReference>
<name>A0ABW5CHJ8_9PROT</name>
<dbReference type="InterPro" id="IPR013656">
    <property type="entry name" value="PAS_4"/>
</dbReference>
<dbReference type="InterPro" id="IPR003594">
    <property type="entry name" value="HATPase_dom"/>
</dbReference>
<organism evidence="9 10">
    <name type="scientific">Phaeospirillum tilakii</name>
    <dbReference type="NCBI Taxonomy" id="741673"/>
    <lineage>
        <taxon>Bacteria</taxon>
        <taxon>Pseudomonadati</taxon>
        <taxon>Pseudomonadota</taxon>
        <taxon>Alphaproteobacteria</taxon>
        <taxon>Rhodospirillales</taxon>
        <taxon>Rhodospirillaceae</taxon>
        <taxon>Phaeospirillum</taxon>
    </lineage>
</organism>
<dbReference type="PROSITE" id="PS50046">
    <property type="entry name" value="PHYTOCHROME_2"/>
    <property type="match status" value="1"/>
</dbReference>
<dbReference type="Pfam" id="PF08448">
    <property type="entry name" value="PAS_4"/>
    <property type="match status" value="2"/>
</dbReference>
<feature type="domain" description="PAS" evidence="7">
    <location>
        <begin position="626"/>
        <end position="670"/>
    </location>
</feature>
<dbReference type="InterPro" id="IPR013654">
    <property type="entry name" value="PAS_2"/>
</dbReference>
<evidence type="ECO:0000256" key="5">
    <source>
        <dbReference type="ARBA" id="ARBA00023170"/>
    </source>
</evidence>
<dbReference type="Gene3D" id="1.20.5.1930">
    <property type="match status" value="1"/>
</dbReference>
<dbReference type="PROSITE" id="PS50112">
    <property type="entry name" value="PAS"/>
    <property type="match status" value="2"/>
</dbReference>
<dbReference type="Pfam" id="PF07730">
    <property type="entry name" value="HisKA_3"/>
    <property type="match status" value="1"/>
</dbReference>
<dbReference type="SMART" id="SM00065">
    <property type="entry name" value="GAF"/>
    <property type="match status" value="1"/>
</dbReference>
<dbReference type="Pfam" id="PF02518">
    <property type="entry name" value="HATPase_c"/>
    <property type="match status" value="1"/>
</dbReference>
<keyword evidence="5" id="KW-0675">Receptor</keyword>
<evidence type="ECO:0000259" key="6">
    <source>
        <dbReference type="PROSITE" id="PS50046"/>
    </source>
</evidence>
<dbReference type="EMBL" id="JBHUIY010000055">
    <property type="protein sequence ID" value="MFD2235585.1"/>
    <property type="molecule type" value="Genomic_DNA"/>
</dbReference>
<dbReference type="CDD" id="cd00130">
    <property type="entry name" value="PAS"/>
    <property type="match status" value="4"/>
</dbReference>
<dbReference type="PROSITE" id="PS50113">
    <property type="entry name" value="PAC"/>
    <property type="match status" value="3"/>
</dbReference>
<feature type="domain" description="PAC" evidence="8">
    <location>
        <begin position="699"/>
        <end position="751"/>
    </location>
</feature>
<dbReference type="Pfam" id="PF13426">
    <property type="entry name" value="PAS_9"/>
    <property type="match status" value="2"/>
</dbReference>
<dbReference type="PANTHER" id="PTHR44757:SF2">
    <property type="entry name" value="BIOFILM ARCHITECTURE MAINTENANCE PROTEIN MBAA"/>
    <property type="match status" value="1"/>
</dbReference>
<dbReference type="RefSeq" id="WP_377318903.1">
    <property type="nucleotide sequence ID" value="NZ_JBHUIY010000055.1"/>
</dbReference>
<dbReference type="InterPro" id="IPR029016">
    <property type="entry name" value="GAF-like_dom_sf"/>
</dbReference>
<keyword evidence="10" id="KW-1185">Reference proteome</keyword>
<accession>A0ABW5CHJ8</accession>
<feature type="domain" description="Phytochrome chromophore attachment site" evidence="6">
    <location>
        <begin position="137"/>
        <end position="294"/>
    </location>
</feature>
<sequence length="1257" mass="137792">MIPLDTTTCESEPIRYPGAVQPHGAVLVLDRDSGEIEAASESCLPLLGWRAEAIIGRSFASLIGEVAAASLLDLPADGAQPLFPLSRNGRLLQLRPSHNEAGQVLIDIECADQDANRVQQVIYQCRRDLARLRGLNDIPAITANAVEVIRAITGFDRVMLYRFDSAWNGEVIAESRLDGIEPYLGLNFPASDIPRQARELFQLSRVRQIPDVQYLPSALMARAASDTVDLGRSSLRSVSPIHIEYLTNMKVRSTLVGALEVDGVLWGLVSCQNSTEPKYFSPPERDALGWLFEDIAALIESTLLRERRERDYGLTLRRRRLVEAMGARDFKALMREDGGADLLGVVGADGFALLVDDSLQTLGATPAPERIWELQRRRLGRDGDPTFYATNALSQDLGGESDAADGIAGAIFVSLRDRPGITMIWFRTERRRSVRWAGNPEQAHFVDESGRISPRKSFAQFLENIHGQSQPWTQAERDSAGELGALIEIEIQHRYKAELGILQTVLSRINEAILVTEPNFEPEQGPTVLWVSPAFERLSGYTAEELQTRPADVLFGLASDPAQIARMRDHFRRREAVRAEVLRQTKAGTPFWVDMDVLPVLDPSGEVGQLISIERDITARRQMEESLRKLSTAIEQSPASVMITDLDSRIEYVNPRFTEVTGYRADEVVGHPSRLIQSGQTAPETFAALRERLDQGRIWNGEMLNRRKSGALYWEDSHVAPVRDAEGRVTHYVTVAIDITERKAAEQALRESEAFVKTILDSIPQNICVLDPDGAIIGVNTAWCHFAARNDAPTLAEGATRFNYHDVCRAAAGQPDGAEATAAWEGIAAVLAGQRDHFVLDYPCTAAGGQPGWFRLSAYPLQPPCRGAVVAHEDITERKLMEISLDYERTQLRTLLEAIPDLVWLKDPAGRYLTCNAAFQHALGRSLAEILGRRDADLFPADQAAAYCASDAAAIEAAAPRVSDETRPLAAAGRLAFMATVRAPMRDPAGALIGVLGIARDITERVDAEARIKTANRELAEQGRELEKRVVERTEQLRQLAVKATLAEERERQTIAADLHDDLGQMLHVARIKLGSLGRARGTAAARLIEDLAALLGEASGLVRSLASQLSPPVLRDLGLIPALGWLADELGRVYGLKVTVADDGQPRPLTSAQAAILFRAVRELLINVFKHAHTDRAWVKVWGELGTILVAVADRGVGLAVAADALPVSKGFGLVSLRERITFLKGTLSIAPHPEGGTIVTLSMPLDADPEPESPP</sequence>
<feature type="domain" description="PAS" evidence="7">
    <location>
        <begin position="888"/>
        <end position="933"/>
    </location>
</feature>
<dbReference type="InterPro" id="IPR013515">
    <property type="entry name" value="Phytochrome_cen-reg"/>
</dbReference>
<dbReference type="SMART" id="SM00387">
    <property type="entry name" value="HATPase_c"/>
    <property type="match status" value="1"/>
</dbReference>
<dbReference type="InterPro" id="IPR001610">
    <property type="entry name" value="PAC"/>
</dbReference>
<dbReference type="Gene3D" id="3.30.450.270">
    <property type="match status" value="1"/>
</dbReference>
<dbReference type="InterPro" id="IPR043150">
    <property type="entry name" value="Phytochrome_PHY_sf"/>
</dbReference>
<dbReference type="InterPro" id="IPR001294">
    <property type="entry name" value="Phytochrome"/>
</dbReference>
<feature type="domain" description="PAC" evidence="8">
    <location>
        <begin position="575"/>
        <end position="629"/>
    </location>
</feature>
<dbReference type="SMART" id="SM00086">
    <property type="entry name" value="PAC"/>
    <property type="match status" value="4"/>
</dbReference>
<dbReference type="InterPro" id="IPR003018">
    <property type="entry name" value="GAF"/>
</dbReference>
<dbReference type="SUPFAM" id="SSF55785">
    <property type="entry name" value="PYP-like sensor domain (PAS domain)"/>
    <property type="match status" value="5"/>
</dbReference>
<dbReference type="PANTHER" id="PTHR44757">
    <property type="entry name" value="DIGUANYLATE CYCLASE DGCP"/>
    <property type="match status" value="1"/>
</dbReference>
<dbReference type="Gene3D" id="3.30.450.20">
    <property type="entry name" value="PAS domain"/>
    <property type="match status" value="5"/>
</dbReference>
<reference evidence="10" key="1">
    <citation type="journal article" date="2019" name="Int. J. Syst. Evol. Microbiol.">
        <title>The Global Catalogue of Microorganisms (GCM) 10K type strain sequencing project: providing services to taxonomists for standard genome sequencing and annotation.</title>
        <authorList>
            <consortium name="The Broad Institute Genomics Platform"/>
            <consortium name="The Broad Institute Genome Sequencing Center for Infectious Disease"/>
            <person name="Wu L."/>
            <person name="Ma J."/>
        </authorList>
    </citation>
    <scope>NUCLEOTIDE SEQUENCE [LARGE SCALE GENOMIC DNA]</scope>
    <source>
        <strain evidence="10">KCTC 15012</strain>
    </source>
</reference>
<dbReference type="InterPro" id="IPR035965">
    <property type="entry name" value="PAS-like_dom_sf"/>
</dbReference>